<dbReference type="OrthoDB" id="449382at2759"/>
<organism evidence="2 3">
    <name type="scientific">Trematosphaeria pertusa</name>
    <dbReference type="NCBI Taxonomy" id="390896"/>
    <lineage>
        <taxon>Eukaryota</taxon>
        <taxon>Fungi</taxon>
        <taxon>Dikarya</taxon>
        <taxon>Ascomycota</taxon>
        <taxon>Pezizomycotina</taxon>
        <taxon>Dothideomycetes</taxon>
        <taxon>Pleosporomycetidae</taxon>
        <taxon>Pleosporales</taxon>
        <taxon>Massarineae</taxon>
        <taxon>Trematosphaeriaceae</taxon>
        <taxon>Trematosphaeria</taxon>
    </lineage>
</organism>
<dbReference type="InterPro" id="IPR026893">
    <property type="entry name" value="Tyr/Ser_Pase_IphP-type"/>
</dbReference>
<protein>
    <recommendedName>
        <fullName evidence="1">Tyrosine specific protein phosphatases domain-containing protein</fullName>
    </recommendedName>
</protein>
<dbReference type="SUPFAM" id="SSF52799">
    <property type="entry name" value="(Phosphotyrosine protein) phosphatases II"/>
    <property type="match status" value="1"/>
</dbReference>
<dbReference type="EMBL" id="ML987193">
    <property type="protein sequence ID" value="KAF2251421.1"/>
    <property type="molecule type" value="Genomic_DNA"/>
</dbReference>
<keyword evidence="3" id="KW-1185">Reference proteome</keyword>
<dbReference type="AlphaFoldDB" id="A0A6A6ILV8"/>
<evidence type="ECO:0000259" key="1">
    <source>
        <dbReference type="PROSITE" id="PS50056"/>
    </source>
</evidence>
<dbReference type="InterPro" id="IPR029021">
    <property type="entry name" value="Prot-tyrosine_phosphatase-like"/>
</dbReference>
<dbReference type="Pfam" id="PF13350">
    <property type="entry name" value="Y_phosphatase3"/>
    <property type="match status" value="1"/>
</dbReference>
<sequence>MTTPQNPPLPSPPFYTISNINNLRDAALSSGGLTTSSGASIRPGVLFRSAEVSKLDSEGWKAIHDLGISHVFDLRSKPEVDKGWKGVTGEAENGDGKDVRAGWEESMKEVGVSRVWCPVFNEADYSPERLAERYMKYMGESTDGFVQAYRDILMHAGPAFAAILRYLANLPRPGDEDMRKVGALIHCTAGKDRTGIFFAILFSFLGVSNSAIAEEYNLTELGLGHMRDEIAGRVMQSPGFRTYALSQMAGKELNAEHLADALKSNADGRTNGAEVVIPEEVLEKGRRAVLRMVGARRESMFGALEMVGKEWGSAEEYMKQVCGMQDGELEALRRNLVVES</sequence>
<dbReference type="PANTHER" id="PTHR31126">
    <property type="entry name" value="TYROSINE-PROTEIN PHOSPHATASE"/>
    <property type="match status" value="1"/>
</dbReference>
<reference evidence="2" key="1">
    <citation type="journal article" date="2020" name="Stud. Mycol.">
        <title>101 Dothideomycetes genomes: a test case for predicting lifestyles and emergence of pathogens.</title>
        <authorList>
            <person name="Haridas S."/>
            <person name="Albert R."/>
            <person name="Binder M."/>
            <person name="Bloem J."/>
            <person name="Labutti K."/>
            <person name="Salamov A."/>
            <person name="Andreopoulos B."/>
            <person name="Baker S."/>
            <person name="Barry K."/>
            <person name="Bills G."/>
            <person name="Bluhm B."/>
            <person name="Cannon C."/>
            <person name="Castanera R."/>
            <person name="Culley D."/>
            <person name="Daum C."/>
            <person name="Ezra D."/>
            <person name="Gonzalez J."/>
            <person name="Henrissat B."/>
            <person name="Kuo A."/>
            <person name="Liang C."/>
            <person name="Lipzen A."/>
            <person name="Lutzoni F."/>
            <person name="Magnuson J."/>
            <person name="Mondo S."/>
            <person name="Nolan M."/>
            <person name="Ohm R."/>
            <person name="Pangilinan J."/>
            <person name="Park H.-J."/>
            <person name="Ramirez L."/>
            <person name="Alfaro M."/>
            <person name="Sun H."/>
            <person name="Tritt A."/>
            <person name="Yoshinaga Y."/>
            <person name="Zwiers L.-H."/>
            <person name="Turgeon B."/>
            <person name="Goodwin S."/>
            <person name="Spatafora J."/>
            <person name="Crous P."/>
            <person name="Grigoriev I."/>
        </authorList>
    </citation>
    <scope>NUCLEOTIDE SEQUENCE</scope>
    <source>
        <strain evidence="2">CBS 122368</strain>
    </source>
</reference>
<dbReference type="GeneID" id="54582058"/>
<proteinExistence type="predicted"/>
<feature type="domain" description="Tyrosine specific protein phosphatases" evidence="1">
    <location>
        <begin position="158"/>
        <end position="200"/>
    </location>
</feature>
<evidence type="ECO:0000313" key="2">
    <source>
        <dbReference type="EMBL" id="KAF2251421.1"/>
    </source>
</evidence>
<gene>
    <name evidence="2" type="ORF">BU26DRAFT_518080</name>
</gene>
<dbReference type="PROSITE" id="PS50056">
    <property type="entry name" value="TYR_PHOSPHATASE_2"/>
    <property type="match status" value="1"/>
</dbReference>
<dbReference type="Proteomes" id="UP000800094">
    <property type="component" value="Unassembled WGS sequence"/>
</dbReference>
<dbReference type="PROSITE" id="PS00383">
    <property type="entry name" value="TYR_PHOSPHATASE_1"/>
    <property type="match status" value="1"/>
</dbReference>
<evidence type="ECO:0000313" key="3">
    <source>
        <dbReference type="Proteomes" id="UP000800094"/>
    </source>
</evidence>
<dbReference type="Gene3D" id="3.90.190.10">
    <property type="entry name" value="Protein tyrosine phosphatase superfamily"/>
    <property type="match status" value="1"/>
</dbReference>
<dbReference type="InterPro" id="IPR016130">
    <property type="entry name" value="Tyr_Pase_AS"/>
</dbReference>
<dbReference type="GO" id="GO:0004721">
    <property type="term" value="F:phosphoprotein phosphatase activity"/>
    <property type="evidence" value="ECO:0007669"/>
    <property type="project" value="InterPro"/>
</dbReference>
<name>A0A6A6ILV8_9PLEO</name>
<dbReference type="PANTHER" id="PTHR31126:SF1">
    <property type="entry name" value="TYROSINE SPECIFIC PROTEIN PHOSPHATASES DOMAIN-CONTAINING PROTEIN"/>
    <property type="match status" value="1"/>
</dbReference>
<accession>A0A6A6ILV8</accession>
<dbReference type="InterPro" id="IPR000387">
    <property type="entry name" value="Tyr_Pase_dom"/>
</dbReference>
<dbReference type="RefSeq" id="XP_033686425.1">
    <property type="nucleotide sequence ID" value="XM_033828728.1"/>
</dbReference>